<dbReference type="STRING" id="504798.SAMN05421871_11247"/>
<proteinExistence type="predicted"/>
<feature type="domain" description="Plastocyanin-like" evidence="4">
    <location>
        <begin position="215"/>
        <end position="315"/>
    </location>
</feature>
<evidence type="ECO:0000256" key="3">
    <source>
        <dbReference type="ARBA" id="ARBA00023008"/>
    </source>
</evidence>
<dbReference type="InterPro" id="IPR011706">
    <property type="entry name" value="Cu-oxidase_C"/>
</dbReference>
<keyword evidence="3" id="KW-0186">Copper</keyword>
<dbReference type="EMBL" id="FNJB01000014">
    <property type="protein sequence ID" value="SDP78034.1"/>
    <property type="molecule type" value="Genomic_DNA"/>
</dbReference>
<evidence type="ECO:0000256" key="2">
    <source>
        <dbReference type="ARBA" id="ARBA00023002"/>
    </source>
</evidence>
<dbReference type="AlphaFoldDB" id="A0A1H0VI59"/>
<organism evidence="6 7">
    <name type="scientific">Actinokineospora alba</name>
    <dbReference type="NCBI Taxonomy" id="504798"/>
    <lineage>
        <taxon>Bacteria</taxon>
        <taxon>Bacillati</taxon>
        <taxon>Actinomycetota</taxon>
        <taxon>Actinomycetes</taxon>
        <taxon>Pseudonocardiales</taxon>
        <taxon>Pseudonocardiaceae</taxon>
        <taxon>Actinokineospora</taxon>
    </lineage>
</organism>
<gene>
    <name evidence="6" type="ORF">SAMN05192558_11447</name>
</gene>
<dbReference type="PANTHER" id="PTHR11709">
    <property type="entry name" value="MULTI-COPPER OXIDASE"/>
    <property type="match status" value="1"/>
</dbReference>
<dbReference type="Pfam" id="PF07732">
    <property type="entry name" value="Cu-oxidase_3"/>
    <property type="match status" value="1"/>
</dbReference>
<evidence type="ECO:0000313" key="6">
    <source>
        <dbReference type="EMBL" id="SDP78034.1"/>
    </source>
</evidence>
<dbReference type="RefSeq" id="WP_228770238.1">
    <property type="nucleotide sequence ID" value="NZ_FNDV01000012.1"/>
</dbReference>
<dbReference type="GO" id="GO:0005507">
    <property type="term" value="F:copper ion binding"/>
    <property type="evidence" value="ECO:0007669"/>
    <property type="project" value="InterPro"/>
</dbReference>
<dbReference type="InterPro" id="IPR011707">
    <property type="entry name" value="Cu-oxidase-like_N"/>
</dbReference>
<protein>
    <submittedName>
        <fullName evidence="6">Multicopper oxidase</fullName>
    </submittedName>
</protein>
<sequence>MSSPQSPRGFATKPAITFALVSVIALLGTLISSSSAPTAKESLPVDVSPVAAAAQAQSGGGDDLGDGTRLAEWRIVDGVKVFHLTIAPKQWETKPGVIKAGYSINGLIPGPVIRVNEGDKVRFVVKNDMPEETALHWHGMDLPNDQDGVPMLTQPPIEPGTTYTYEWTAISTGSHWYHSHHHGEQESKGVYGSLEIVPRLGDIPADRDYRIMTGDGALGFVINGKSFPATAPLRARVGERVRFRLIGTGPEMIHPMHLHGGFFELVAQDGKRLPFPQRMDTLLLGVGQTYDIVFVPTKPGKWMLHCHIFSHSETHEGMSGLVSILHVDPAAVALPELGKLPTAVPNLPVPRLPLPALPLPALPALPLVPGVPAPVEPLGGPAPAHSHS</sequence>
<evidence type="ECO:0000313" key="7">
    <source>
        <dbReference type="Proteomes" id="UP000199651"/>
    </source>
</evidence>
<evidence type="ECO:0000256" key="1">
    <source>
        <dbReference type="ARBA" id="ARBA00022723"/>
    </source>
</evidence>
<dbReference type="Gene3D" id="2.60.40.420">
    <property type="entry name" value="Cupredoxins - blue copper proteins"/>
    <property type="match status" value="2"/>
</dbReference>
<keyword evidence="7" id="KW-1185">Reference proteome</keyword>
<accession>A0A1H0VI59</accession>
<dbReference type="Proteomes" id="UP000199651">
    <property type="component" value="Unassembled WGS sequence"/>
</dbReference>
<dbReference type="GO" id="GO:0016491">
    <property type="term" value="F:oxidoreductase activity"/>
    <property type="evidence" value="ECO:0007669"/>
    <property type="project" value="UniProtKB-KW"/>
</dbReference>
<dbReference type="InterPro" id="IPR008972">
    <property type="entry name" value="Cupredoxin"/>
</dbReference>
<feature type="domain" description="Plastocyanin-like" evidence="5">
    <location>
        <begin position="87"/>
        <end position="198"/>
    </location>
</feature>
<dbReference type="SUPFAM" id="SSF49503">
    <property type="entry name" value="Cupredoxins"/>
    <property type="match status" value="2"/>
</dbReference>
<dbReference type="Pfam" id="PF07731">
    <property type="entry name" value="Cu-oxidase_2"/>
    <property type="match status" value="1"/>
</dbReference>
<dbReference type="PANTHER" id="PTHR11709:SF394">
    <property type="entry name" value="FI03373P-RELATED"/>
    <property type="match status" value="1"/>
</dbReference>
<evidence type="ECO:0000259" key="4">
    <source>
        <dbReference type="Pfam" id="PF07731"/>
    </source>
</evidence>
<reference evidence="7" key="1">
    <citation type="submission" date="2016-10" db="EMBL/GenBank/DDBJ databases">
        <authorList>
            <person name="Varghese N."/>
            <person name="Submissions S."/>
        </authorList>
    </citation>
    <scope>NUCLEOTIDE SEQUENCE [LARGE SCALE GENOMIC DNA]</scope>
    <source>
        <strain evidence="7">IBRC-M 10655</strain>
    </source>
</reference>
<keyword evidence="1" id="KW-0479">Metal-binding</keyword>
<dbReference type="CDD" id="cd04202">
    <property type="entry name" value="CuRO_D2_2dMcoN_like"/>
    <property type="match status" value="1"/>
</dbReference>
<name>A0A1H0VI59_9PSEU</name>
<dbReference type="InterPro" id="IPR045087">
    <property type="entry name" value="Cu-oxidase_fam"/>
</dbReference>
<evidence type="ECO:0000259" key="5">
    <source>
        <dbReference type="Pfam" id="PF07732"/>
    </source>
</evidence>
<keyword evidence="2" id="KW-0560">Oxidoreductase</keyword>